<dbReference type="RefSeq" id="WP_090412042.1">
    <property type="nucleotide sequence ID" value="NZ_FNOY01000008.1"/>
</dbReference>
<evidence type="ECO:0000313" key="3">
    <source>
        <dbReference type="Proteomes" id="UP000198640"/>
    </source>
</evidence>
<evidence type="ECO:0000256" key="1">
    <source>
        <dbReference type="SAM" id="SignalP"/>
    </source>
</evidence>
<feature type="chain" id="PRO_5011575655" description="Proline-rich region" evidence="1">
    <location>
        <begin position="25"/>
        <end position="186"/>
    </location>
</feature>
<keyword evidence="1" id="KW-0732">Signal</keyword>
<protein>
    <recommendedName>
        <fullName evidence="4">Proline-rich region</fullName>
    </recommendedName>
</protein>
<dbReference type="OrthoDB" id="5397649at2"/>
<organism evidence="2 3">
    <name type="scientific">Nitrosomonas halophila</name>
    <dbReference type="NCBI Taxonomy" id="44576"/>
    <lineage>
        <taxon>Bacteria</taxon>
        <taxon>Pseudomonadati</taxon>
        <taxon>Pseudomonadota</taxon>
        <taxon>Betaproteobacteria</taxon>
        <taxon>Nitrosomonadales</taxon>
        <taxon>Nitrosomonadaceae</taxon>
        <taxon>Nitrosomonas</taxon>
    </lineage>
</organism>
<proteinExistence type="predicted"/>
<reference evidence="2 3" key="1">
    <citation type="submission" date="2016-10" db="EMBL/GenBank/DDBJ databases">
        <authorList>
            <person name="de Groot N.N."/>
        </authorList>
    </citation>
    <scope>NUCLEOTIDE SEQUENCE [LARGE SCALE GENOMIC DNA]</scope>
    <source>
        <strain evidence="2 3">Nm1</strain>
    </source>
</reference>
<feature type="signal peptide" evidence="1">
    <location>
        <begin position="1"/>
        <end position="24"/>
    </location>
</feature>
<dbReference type="Proteomes" id="UP000198640">
    <property type="component" value="Unassembled WGS sequence"/>
</dbReference>
<keyword evidence="3" id="KW-1185">Reference proteome</keyword>
<dbReference type="STRING" id="44576.SAMN05421881_10088"/>
<sequence length="186" mass="21508">MKKNGWFYLSLALMTMLWQDASWAGHTHNHRYQRANPGFAPGRIAGRPNPAFGTARRTSAFGYGGHYSYHTPNTRFFGSITYGRPAPFYRPYYRPIHRPYYRPFYDPFYWPAYPTTIYPPVYPPIVVVPATPPVYIQQPSVIQQAPPARVTSTINYWYYCENPAGYYPEVKSCPGGWIQVPPRPTQ</sequence>
<accession>A0A1H3EEX8</accession>
<evidence type="ECO:0000313" key="2">
    <source>
        <dbReference type="EMBL" id="SDX77175.1"/>
    </source>
</evidence>
<gene>
    <name evidence="2" type="ORF">SAMN05421881_10088</name>
</gene>
<name>A0A1H3EEX8_9PROT</name>
<dbReference type="AlphaFoldDB" id="A0A1H3EEX8"/>
<dbReference type="EMBL" id="FNOY01000008">
    <property type="protein sequence ID" value="SDX77175.1"/>
    <property type="molecule type" value="Genomic_DNA"/>
</dbReference>
<evidence type="ECO:0008006" key="4">
    <source>
        <dbReference type="Google" id="ProtNLM"/>
    </source>
</evidence>